<feature type="compositionally biased region" description="Basic and acidic residues" evidence="1">
    <location>
        <begin position="1"/>
        <end position="13"/>
    </location>
</feature>
<feature type="transmembrane region" description="Helical" evidence="2">
    <location>
        <begin position="123"/>
        <end position="143"/>
    </location>
</feature>
<keyword evidence="2" id="KW-0472">Membrane</keyword>
<reference evidence="3" key="1">
    <citation type="submission" date="2006-03" db="EMBL/GenBank/DDBJ databases">
        <authorList>
            <person name="Bowman J."/>
            <person name="Ferriera S."/>
            <person name="Johnson J."/>
            <person name="Kravitz S."/>
            <person name="Halpern A."/>
            <person name="Remington K."/>
            <person name="Beeson K."/>
            <person name="Tran B."/>
            <person name="Rogers Y.-H."/>
            <person name="Friedman R."/>
            <person name="Venter J.C."/>
        </authorList>
    </citation>
    <scope>NUCLEOTIDE SEQUENCE [LARGE SCALE GENOMIC DNA]</scope>
    <source>
        <strain evidence="3">ATCC 700755</strain>
    </source>
</reference>
<accession>K4IHI6</accession>
<dbReference type="InterPro" id="IPR005240">
    <property type="entry name" value="DUF389"/>
</dbReference>
<feature type="transmembrane region" description="Helical" evidence="2">
    <location>
        <begin position="215"/>
        <end position="237"/>
    </location>
</feature>
<evidence type="ECO:0000256" key="2">
    <source>
        <dbReference type="SAM" id="Phobius"/>
    </source>
</evidence>
<dbReference type="Proteomes" id="UP000008514">
    <property type="component" value="Chromosome"/>
</dbReference>
<name>K4IHI6_PSYTT</name>
<reference evidence="3" key="2">
    <citation type="submission" date="2012-09" db="EMBL/GenBank/DDBJ databases">
        <title>The complete sequence of Psychroflexus torquis an extreme psychrophile from sea-ice that is stimulated by light.</title>
        <authorList>
            <person name="Feng S."/>
            <person name="Powell S.M."/>
            <person name="Bowman J.P."/>
        </authorList>
    </citation>
    <scope>NUCLEOTIDE SEQUENCE [LARGE SCALE GENOMIC DNA]</scope>
    <source>
        <strain evidence="3">ATCC 700755</strain>
    </source>
</reference>
<feature type="transmembrane region" description="Helical" evidence="2">
    <location>
        <begin position="68"/>
        <end position="85"/>
    </location>
</feature>
<proteinExistence type="predicted"/>
<feature type="transmembrane region" description="Helical" evidence="2">
    <location>
        <begin position="155"/>
        <end position="177"/>
    </location>
</feature>
<protein>
    <submittedName>
        <fullName evidence="3">Integral membrane protein</fullName>
    </submittedName>
</protein>
<sequence length="483" mass="54412">MEDNKDKTSENTKNDLNAESSEKVKSSLKESFGSIKHFLYELLDIAHDTDKDATTEAILKDIPFKGHTAWILIFSIIIASIGLNVSSTAVVIGAMLISPLMGPIVGLGFSVAINDVDSLRRSLINLGVMVGLSLLTAFLYFQLSPLTQLTPELEARTYPTILDVLIAIFGGLALIIAKAKRGTIITVISGVAIATALMPPLCTAGYGLAVWDLSIFGGAMYLFTINTIFIALTTFLVSKFLRFPLVKYANSLRRKRIAQIASSIAVIVIIPSIYLFYNLLKESYFTNDANTFVQKELENYKQSFLQKNSTVISYNSGTDPTIEASFLGKEIPKEVIMLWKDKLKNYAYLEDTELKVLQNENSENFDQLKYMVELKKRDSLELAMSKAEIEDLRYELRTMQKSNRIVKFDRLVKEIQLNYNNVVEVSFADVIKSNFENMDTIPTFSIKWNAELDLEEKEMKLNKLKEWLSYKLSLENISVHSIN</sequence>
<feature type="transmembrane region" description="Helical" evidence="2">
    <location>
        <begin position="257"/>
        <end position="277"/>
    </location>
</feature>
<evidence type="ECO:0000313" key="4">
    <source>
        <dbReference type="Proteomes" id="UP000008514"/>
    </source>
</evidence>
<evidence type="ECO:0000313" key="3">
    <source>
        <dbReference type="EMBL" id="AFU69278.1"/>
    </source>
</evidence>
<dbReference type="RefSeq" id="WP_015024849.1">
    <property type="nucleotide sequence ID" value="NC_018721.1"/>
</dbReference>
<organism evidence="3 4">
    <name type="scientific">Psychroflexus torquis (strain ATCC 700755 / CIP 106069 / ACAM 623)</name>
    <dbReference type="NCBI Taxonomy" id="313595"/>
    <lineage>
        <taxon>Bacteria</taxon>
        <taxon>Pseudomonadati</taxon>
        <taxon>Bacteroidota</taxon>
        <taxon>Flavobacteriia</taxon>
        <taxon>Flavobacteriales</taxon>
        <taxon>Flavobacteriaceae</taxon>
        <taxon>Psychroflexus</taxon>
    </lineage>
</organism>
<dbReference type="PANTHER" id="PTHR20992:SF9">
    <property type="entry name" value="AT15442P-RELATED"/>
    <property type="match status" value="1"/>
</dbReference>
<dbReference type="OrthoDB" id="9790659at2"/>
<dbReference type="STRING" id="313595.P700755_002519"/>
<keyword evidence="2" id="KW-0812">Transmembrane</keyword>
<dbReference type="KEGG" id="ptq:P700755_002519"/>
<dbReference type="EMBL" id="CP003879">
    <property type="protein sequence ID" value="AFU69278.1"/>
    <property type="molecule type" value="Genomic_DNA"/>
</dbReference>
<keyword evidence="4" id="KW-1185">Reference proteome</keyword>
<feature type="transmembrane region" description="Helical" evidence="2">
    <location>
        <begin position="91"/>
        <end position="111"/>
    </location>
</feature>
<dbReference type="PANTHER" id="PTHR20992">
    <property type="entry name" value="AT15442P-RELATED"/>
    <property type="match status" value="1"/>
</dbReference>
<feature type="region of interest" description="Disordered" evidence="1">
    <location>
        <begin position="1"/>
        <end position="22"/>
    </location>
</feature>
<evidence type="ECO:0000256" key="1">
    <source>
        <dbReference type="SAM" id="MobiDB-lite"/>
    </source>
</evidence>
<dbReference type="AlphaFoldDB" id="K4IHI6"/>
<dbReference type="eggNOG" id="COG1808">
    <property type="taxonomic scope" value="Bacteria"/>
</dbReference>
<gene>
    <name evidence="3" type="ordered locus">P700755_002519</name>
</gene>
<dbReference type="HOGENOM" id="CLU_032897_0_0_10"/>
<keyword evidence="2" id="KW-1133">Transmembrane helix</keyword>
<dbReference type="Pfam" id="PF04087">
    <property type="entry name" value="DUF389"/>
    <property type="match status" value="1"/>
</dbReference>
<feature type="transmembrane region" description="Helical" evidence="2">
    <location>
        <begin position="184"/>
        <end position="209"/>
    </location>
</feature>